<reference evidence="8" key="1">
    <citation type="submission" date="2021-03" db="EMBL/GenBank/DDBJ databases">
        <authorList>
            <person name="Jaffe A."/>
        </authorList>
    </citation>
    <scope>NUCLEOTIDE SEQUENCE</scope>
    <source>
        <strain evidence="8">RIFCSPLOWO2_01_FULL_43_13</strain>
    </source>
</reference>
<dbReference type="InterPro" id="IPR042094">
    <property type="entry name" value="T2SS_GspF_sf"/>
</dbReference>
<comment type="caution">
    <text evidence="8">The sequence shown here is derived from an EMBL/GenBank/DDBJ whole genome shotgun (WGS) entry which is preliminary data.</text>
</comment>
<evidence type="ECO:0000256" key="1">
    <source>
        <dbReference type="ARBA" id="ARBA00004651"/>
    </source>
</evidence>
<evidence type="ECO:0000256" key="2">
    <source>
        <dbReference type="ARBA" id="ARBA00022475"/>
    </source>
</evidence>
<evidence type="ECO:0000256" key="5">
    <source>
        <dbReference type="ARBA" id="ARBA00023136"/>
    </source>
</evidence>
<organism evidence="8 9">
    <name type="scientific">Candidatus Iainarchaeum sp</name>
    <dbReference type="NCBI Taxonomy" id="3101447"/>
    <lineage>
        <taxon>Archaea</taxon>
        <taxon>Candidatus Iainarchaeota</taxon>
        <taxon>Candidatus Iainarchaeia</taxon>
        <taxon>Candidatus Iainarchaeales</taxon>
        <taxon>Candidatus Iainarchaeaceae</taxon>
        <taxon>Candidatus Iainarchaeum</taxon>
    </lineage>
</organism>
<feature type="transmembrane region" description="Helical" evidence="6">
    <location>
        <begin position="110"/>
        <end position="132"/>
    </location>
</feature>
<comment type="subcellular location">
    <subcellularLocation>
        <location evidence="1">Cell membrane</location>
        <topology evidence="1">Multi-pass membrane protein</topology>
    </subcellularLocation>
</comment>
<dbReference type="EMBL" id="JAGVWB010000035">
    <property type="protein sequence ID" value="MBS3058730.1"/>
    <property type="molecule type" value="Genomic_DNA"/>
</dbReference>
<dbReference type="Pfam" id="PF00482">
    <property type="entry name" value="T2SSF"/>
    <property type="match status" value="1"/>
</dbReference>
<name>A0A8T4L1F1_9ARCH</name>
<feature type="transmembrane region" description="Helical" evidence="6">
    <location>
        <begin position="152"/>
        <end position="173"/>
    </location>
</feature>
<dbReference type="PANTHER" id="PTHR35402">
    <property type="entry name" value="INTEGRAL MEMBRANE PROTEIN-RELATED"/>
    <property type="match status" value="1"/>
</dbReference>
<dbReference type="InterPro" id="IPR056569">
    <property type="entry name" value="ArlJ-like"/>
</dbReference>
<evidence type="ECO:0000256" key="4">
    <source>
        <dbReference type="ARBA" id="ARBA00022989"/>
    </source>
</evidence>
<keyword evidence="4 6" id="KW-1133">Transmembrane helix</keyword>
<keyword evidence="2" id="KW-1003">Cell membrane</keyword>
<protein>
    <submittedName>
        <fullName evidence="8">Type II secretion system F family protein</fullName>
    </submittedName>
</protein>
<evidence type="ECO:0000313" key="8">
    <source>
        <dbReference type="EMBL" id="MBS3058730.1"/>
    </source>
</evidence>
<evidence type="ECO:0000259" key="7">
    <source>
        <dbReference type="Pfam" id="PF00482"/>
    </source>
</evidence>
<reference evidence="8" key="2">
    <citation type="submission" date="2021-05" db="EMBL/GenBank/DDBJ databases">
        <title>Protein family content uncovers lineage relationships and bacterial pathway maintenance mechanisms in DPANN archaea.</title>
        <authorList>
            <person name="Castelle C.J."/>
            <person name="Meheust R."/>
            <person name="Jaffe A.L."/>
            <person name="Seitz K."/>
            <person name="Gong X."/>
            <person name="Baker B.J."/>
            <person name="Banfield J.F."/>
        </authorList>
    </citation>
    <scope>NUCLEOTIDE SEQUENCE</scope>
    <source>
        <strain evidence="8">RIFCSPLOWO2_01_FULL_43_13</strain>
    </source>
</reference>
<dbReference type="PANTHER" id="PTHR35402:SF1">
    <property type="entry name" value="TYPE II SECRETION SYSTEM PROTEIN GSPF DOMAIN-CONTAINING PROTEIN"/>
    <property type="match status" value="1"/>
</dbReference>
<dbReference type="InterPro" id="IPR018076">
    <property type="entry name" value="T2SS_GspF_dom"/>
</dbReference>
<sequence length="180" mass="19994">PFALRHMATELKSGIGLYRTLQAIASADYGVLSQEFSQTINEIEEGTDAQDALRHLALRTQSRALRTALTQIIRALRTGGNLSEVMNNIAEDVSFELQQKTKEFAEKMNFFGVIFIFMAIVLPVFVAILGSIRNAPLGQGGSMFAGLPLDPTMIMLFYLVLMPLILCYLVFYLKISQPKS</sequence>
<accession>A0A8T4L1F1</accession>
<evidence type="ECO:0000313" key="9">
    <source>
        <dbReference type="Proteomes" id="UP000680185"/>
    </source>
</evidence>
<dbReference type="Proteomes" id="UP000680185">
    <property type="component" value="Unassembled WGS sequence"/>
</dbReference>
<evidence type="ECO:0000256" key="6">
    <source>
        <dbReference type="SAM" id="Phobius"/>
    </source>
</evidence>
<keyword evidence="5 6" id="KW-0472">Membrane</keyword>
<dbReference type="AlphaFoldDB" id="A0A8T4L1F1"/>
<proteinExistence type="predicted"/>
<feature type="domain" description="Type II secretion system protein GspF" evidence="7">
    <location>
        <begin position="3"/>
        <end position="129"/>
    </location>
</feature>
<gene>
    <name evidence="8" type="ORF">J4478_05010</name>
</gene>
<dbReference type="Gene3D" id="1.20.81.30">
    <property type="entry name" value="Type II secretion system (T2SS), domain F"/>
    <property type="match status" value="1"/>
</dbReference>
<dbReference type="GO" id="GO:0005886">
    <property type="term" value="C:plasma membrane"/>
    <property type="evidence" value="ECO:0007669"/>
    <property type="project" value="UniProtKB-SubCell"/>
</dbReference>
<evidence type="ECO:0000256" key="3">
    <source>
        <dbReference type="ARBA" id="ARBA00022692"/>
    </source>
</evidence>
<keyword evidence="3 6" id="KW-0812">Transmembrane</keyword>
<feature type="non-terminal residue" evidence="8">
    <location>
        <position position="1"/>
    </location>
</feature>